<keyword evidence="4" id="KW-0472">Membrane</keyword>
<dbReference type="GO" id="GO:0046983">
    <property type="term" value="F:protein dimerization activity"/>
    <property type="evidence" value="ECO:0007669"/>
    <property type="project" value="InterPro"/>
</dbReference>
<dbReference type="Gene3D" id="3.30.565.10">
    <property type="entry name" value="Histidine kinase-like ATPase, C-terminal domain"/>
    <property type="match status" value="1"/>
</dbReference>
<organism evidence="6 7">
    <name type="scientific">Actinomadura macrotermitis</name>
    <dbReference type="NCBI Taxonomy" id="2585200"/>
    <lineage>
        <taxon>Bacteria</taxon>
        <taxon>Bacillati</taxon>
        <taxon>Actinomycetota</taxon>
        <taxon>Actinomycetes</taxon>
        <taxon>Streptosporangiales</taxon>
        <taxon>Thermomonosporaceae</taxon>
        <taxon>Actinomadura</taxon>
    </lineage>
</organism>
<feature type="transmembrane region" description="Helical" evidence="4">
    <location>
        <begin position="46"/>
        <end position="69"/>
    </location>
</feature>
<reference evidence="6 7" key="1">
    <citation type="submission" date="2019-10" db="EMBL/GenBank/DDBJ databases">
        <title>Actinomadura rubteroloni sp. nov. and Actinomadura macrotermitis sp. nov., isolated from the gut of fungus growing-termite Macrotermes natalensis.</title>
        <authorList>
            <person name="Benndorf R."/>
            <person name="Martin K."/>
            <person name="Kuefner M."/>
            <person name="De Beer W."/>
            <person name="Kaster A.-K."/>
            <person name="Vollmers J."/>
            <person name="Poulsen M."/>
            <person name="Beemelmanns C."/>
        </authorList>
    </citation>
    <scope>NUCLEOTIDE SEQUENCE [LARGE SCALE GENOMIC DNA]</scope>
    <source>
        <strain evidence="6 7">RB68</strain>
    </source>
</reference>
<evidence type="ECO:0000313" key="7">
    <source>
        <dbReference type="Proteomes" id="UP000487268"/>
    </source>
</evidence>
<comment type="caution">
    <text evidence="6">The sequence shown here is derived from an EMBL/GenBank/DDBJ whole genome shotgun (WGS) entry which is preliminary data.</text>
</comment>
<dbReference type="InterPro" id="IPR036890">
    <property type="entry name" value="HATPase_C_sf"/>
</dbReference>
<dbReference type="PANTHER" id="PTHR24421">
    <property type="entry name" value="NITRATE/NITRITE SENSOR PROTEIN NARX-RELATED"/>
    <property type="match status" value="1"/>
</dbReference>
<dbReference type="Pfam" id="PF07730">
    <property type="entry name" value="HisKA_3"/>
    <property type="match status" value="1"/>
</dbReference>
<dbReference type="GO" id="GO:0016020">
    <property type="term" value="C:membrane"/>
    <property type="evidence" value="ECO:0007669"/>
    <property type="project" value="InterPro"/>
</dbReference>
<sequence length="386" mass="40456">MRDEASERGTGLAGFHRYTWWAVQGTTVGVLLLFTGGPVLDGGAPPWTRALTAVALAAEVAAAVALLHGRLSAGPRSRPPTGWTAAAITAAAVLAAIPLAEHDHGRWAIAPAMTVAIIATYLPPRPRRRLIFGAAALAMLPGAVTGGGDLAYAVLFPAGTVLFAAWMTLGPLWAWDVAGRLDEARRLSAELAVKDERLRFAADLHDIQGHHLQVIALKSELAARLAAADPARAAAEMEEVRRLAADALRDTRAVVQGYRRTALDEEIANATRVLAAAGIDARTDLAPAALAGPARHLLGLVMREATTNVLRHSRARHATVDYRVADGVARLRVGNDGAHGSSADASGTGLRTLADRLHGAGGALTWTRDGDRFEVTATLPAGPEAR</sequence>
<name>A0A7K0BZE0_9ACTN</name>
<keyword evidence="1" id="KW-0808">Transferase</keyword>
<feature type="transmembrane region" description="Helical" evidence="4">
    <location>
        <begin position="130"/>
        <end position="148"/>
    </location>
</feature>
<evidence type="ECO:0000256" key="3">
    <source>
        <dbReference type="ARBA" id="ARBA00023012"/>
    </source>
</evidence>
<proteinExistence type="predicted"/>
<keyword evidence="3" id="KW-0902">Two-component regulatory system</keyword>
<keyword evidence="2" id="KW-0418">Kinase</keyword>
<dbReference type="RefSeq" id="WP_328594637.1">
    <property type="nucleotide sequence ID" value="NZ_WEGH01000003.1"/>
</dbReference>
<keyword evidence="4" id="KW-1133">Transmembrane helix</keyword>
<feature type="transmembrane region" description="Helical" evidence="4">
    <location>
        <begin position="81"/>
        <end position="100"/>
    </location>
</feature>
<dbReference type="EMBL" id="WEGH01000003">
    <property type="protein sequence ID" value="MQY06547.1"/>
    <property type="molecule type" value="Genomic_DNA"/>
</dbReference>
<dbReference type="GO" id="GO:0000155">
    <property type="term" value="F:phosphorelay sensor kinase activity"/>
    <property type="evidence" value="ECO:0007669"/>
    <property type="project" value="InterPro"/>
</dbReference>
<feature type="transmembrane region" description="Helical" evidence="4">
    <location>
        <begin position="154"/>
        <end position="175"/>
    </location>
</feature>
<dbReference type="Proteomes" id="UP000487268">
    <property type="component" value="Unassembled WGS sequence"/>
</dbReference>
<dbReference type="Gene3D" id="1.20.5.1930">
    <property type="match status" value="1"/>
</dbReference>
<protein>
    <recommendedName>
        <fullName evidence="5">Signal transduction histidine kinase subgroup 3 dimerisation and phosphoacceptor domain-containing protein</fullName>
    </recommendedName>
</protein>
<feature type="transmembrane region" description="Helical" evidence="4">
    <location>
        <begin position="106"/>
        <end position="123"/>
    </location>
</feature>
<gene>
    <name evidence="6" type="ORF">ACRB68_46400</name>
</gene>
<evidence type="ECO:0000256" key="1">
    <source>
        <dbReference type="ARBA" id="ARBA00022679"/>
    </source>
</evidence>
<evidence type="ECO:0000259" key="5">
    <source>
        <dbReference type="Pfam" id="PF07730"/>
    </source>
</evidence>
<feature type="domain" description="Signal transduction histidine kinase subgroup 3 dimerisation and phosphoacceptor" evidence="5">
    <location>
        <begin position="196"/>
        <end position="262"/>
    </location>
</feature>
<keyword evidence="7" id="KW-1185">Reference proteome</keyword>
<evidence type="ECO:0000256" key="2">
    <source>
        <dbReference type="ARBA" id="ARBA00022777"/>
    </source>
</evidence>
<evidence type="ECO:0000256" key="4">
    <source>
        <dbReference type="SAM" id="Phobius"/>
    </source>
</evidence>
<keyword evidence="4" id="KW-0812">Transmembrane</keyword>
<dbReference type="SUPFAM" id="SSF55874">
    <property type="entry name" value="ATPase domain of HSP90 chaperone/DNA topoisomerase II/histidine kinase"/>
    <property type="match status" value="1"/>
</dbReference>
<dbReference type="InterPro" id="IPR050482">
    <property type="entry name" value="Sensor_HK_TwoCompSys"/>
</dbReference>
<feature type="transmembrane region" description="Helical" evidence="4">
    <location>
        <begin position="20"/>
        <end position="40"/>
    </location>
</feature>
<dbReference type="PANTHER" id="PTHR24421:SF63">
    <property type="entry name" value="SENSOR HISTIDINE KINASE DESK"/>
    <property type="match status" value="1"/>
</dbReference>
<accession>A0A7K0BZE0</accession>
<dbReference type="InterPro" id="IPR011712">
    <property type="entry name" value="Sig_transdc_His_kin_sub3_dim/P"/>
</dbReference>
<evidence type="ECO:0000313" key="6">
    <source>
        <dbReference type="EMBL" id="MQY06547.1"/>
    </source>
</evidence>
<dbReference type="AlphaFoldDB" id="A0A7K0BZE0"/>